<feature type="transmembrane region" description="Helical" evidence="6">
    <location>
        <begin position="308"/>
        <end position="329"/>
    </location>
</feature>
<evidence type="ECO:0000256" key="2">
    <source>
        <dbReference type="ARBA" id="ARBA00022448"/>
    </source>
</evidence>
<feature type="transmembrane region" description="Helical" evidence="6">
    <location>
        <begin position="212"/>
        <end position="234"/>
    </location>
</feature>
<dbReference type="Gene3D" id="1.20.1250.20">
    <property type="entry name" value="MFS general substrate transporter like domains"/>
    <property type="match status" value="2"/>
</dbReference>
<evidence type="ECO:0000256" key="6">
    <source>
        <dbReference type="SAM" id="Phobius"/>
    </source>
</evidence>
<gene>
    <name evidence="8" type="ORF">OE104_15060</name>
</gene>
<keyword evidence="5 6" id="KW-0472">Membrane</keyword>
<evidence type="ECO:0000256" key="4">
    <source>
        <dbReference type="ARBA" id="ARBA00022989"/>
    </source>
</evidence>
<feature type="transmembrane region" description="Helical" evidence="6">
    <location>
        <begin position="107"/>
        <end position="129"/>
    </location>
</feature>
<evidence type="ECO:0000256" key="1">
    <source>
        <dbReference type="ARBA" id="ARBA00004651"/>
    </source>
</evidence>
<dbReference type="RefSeq" id="WP_275417585.1">
    <property type="nucleotide sequence ID" value="NZ_CP106878.1"/>
</dbReference>
<feature type="transmembrane region" description="Helical" evidence="6">
    <location>
        <begin position="283"/>
        <end position="302"/>
    </location>
</feature>
<feature type="transmembrane region" description="Helical" evidence="6">
    <location>
        <begin position="49"/>
        <end position="72"/>
    </location>
</feature>
<dbReference type="InterPro" id="IPR036259">
    <property type="entry name" value="MFS_trans_sf"/>
</dbReference>
<dbReference type="EMBL" id="CP106878">
    <property type="protein sequence ID" value="WAA09801.1"/>
    <property type="molecule type" value="Genomic_DNA"/>
</dbReference>
<comment type="subcellular location">
    <subcellularLocation>
        <location evidence="1">Cell membrane</location>
        <topology evidence="1">Multi-pass membrane protein</topology>
    </subcellularLocation>
</comment>
<dbReference type="InterPro" id="IPR011701">
    <property type="entry name" value="MFS"/>
</dbReference>
<dbReference type="Pfam" id="PF07690">
    <property type="entry name" value="MFS_1"/>
    <property type="match status" value="1"/>
</dbReference>
<keyword evidence="2" id="KW-0813">Transport</keyword>
<dbReference type="PANTHER" id="PTHR23523">
    <property type="match status" value="1"/>
</dbReference>
<evidence type="ECO:0000256" key="3">
    <source>
        <dbReference type="ARBA" id="ARBA00022692"/>
    </source>
</evidence>
<keyword evidence="4 6" id="KW-1133">Transmembrane helix</keyword>
<feature type="transmembrane region" description="Helical" evidence="6">
    <location>
        <begin position="12"/>
        <end position="29"/>
    </location>
</feature>
<dbReference type="GO" id="GO:0005886">
    <property type="term" value="C:plasma membrane"/>
    <property type="evidence" value="ECO:0007669"/>
    <property type="project" value="UniProtKB-SubCell"/>
</dbReference>
<dbReference type="AlphaFoldDB" id="A0A9E8LUL4"/>
<feature type="transmembrane region" description="Helical" evidence="6">
    <location>
        <begin position="141"/>
        <end position="162"/>
    </location>
</feature>
<evidence type="ECO:0000313" key="9">
    <source>
        <dbReference type="Proteomes" id="UP001164718"/>
    </source>
</evidence>
<dbReference type="PANTHER" id="PTHR23523:SF2">
    <property type="entry name" value="2-NITROIMIDAZOLE TRANSPORTER"/>
    <property type="match status" value="1"/>
</dbReference>
<sequence>MDLQKSIAYHKSTYVFFLISGILFAAFNLRPAITSVGPIVGMIQEDLHLSHFTAGLLTSLPLAAFAVVSPVVPIISNRFGNERTILFGLVLLVIGIFSRSVTSVFFLFTGTLLIGVGIAISNVLLPVIVKEKFPLKVGLMTSVYSTAMGIFAAVASGVSIPIASDFGYGWETALIVWVIPAIIAVFIWGYLSRFHGERNVQVKKTDRANGQIWRSSLAWQVALFTGFQSFLFYVTVTWLPEILHHHGLDLGTAGWLLSLSQFVGLPASFFVPMIAAKFRSQSVFVVILSIFSLIGYGGLLLPATYPMLVLYISLIGFALNGSFALALSFMGMRARDARESAELSGMAQSFGYILAAIGPIFIGYLFDVTGSWTWPLVTLLIVNGLVMIFGAGSGRNQFV</sequence>
<dbReference type="PROSITE" id="PS50850">
    <property type="entry name" value="MFS"/>
    <property type="match status" value="1"/>
</dbReference>
<feature type="domain" description="Major facilitator superfamily (MFS) profile" evidence="7">
    <location>
        <begin position="14"/>
        <end position="399"/>
    </location>
</feature>
<name>A0A9E8LUL4_9BACI</name>
<dbReference type="SUPFAM" id="SSF103473">
    <property type="entry name" value="MFS general substrate transporter"/>
    <property type="match status" value="1"/>
</dbReference>
<feature type="transmembrane region" description="Helical" evidence="6">
    <location>
        <begin position="350"/>
        <end position="366"/>
    </location>
</feature>
<reference evidence="8" key="1">
    <citation type="submission" date="2022-09" db="EMBL/GenBank/DDBJ databases">
        <title>Complete Genomes of Fervidibacillus albus and Fervidibacillus halotolerans isolated from tidal flat sediments.</title>
        <authorList>
            <person name="Kwon K.K."/>
            <person name="Yang S.-H."/>
            <person name="Park M.J."/>
            <person name="Oh H.-M."/>
        </authorList>
    </citation>
    <scope>NUCLEOTIDE SEQUENCE</scope>
    <source>
        <strain evidence="8">MEBiC13591</strain>
    </source>
</reference>
<evidence type="ECO:0000256" key="5">
    <source>
        <dbReference type="ARBA" id="ARBA00023136"/>
    </source>
</evidence>
<evidence type="ECO:0000259" key="7">
    <source>
        <dbReference type="PROSITE" id="PS50850"/>
    </source>
</evidence>
<feature type="transmembrane region" description="Helical" evidence="6">
    <location>
        <begin position="84"/>
        <end position="101"/>
    </location>
</feature>
<feature type="transmembrane region" description="Helical" evidence="6">
    <location>
        <begin position="372"/>
        <end position="392"/>
    </location>
</feature>
<proteinExistence type="predicted"/>
<dbReference type="Proteomes" id="UP001164718">
    <property type="component" value="Chromosome"/>
</dbReference>
<dbReference type="InterPro" id="IPR020846">
    <property type="entry name" value="MFS_dom"/>
</dbReference>
<protein>
    <submittedName>
        <fullName evidence="8">MFS transporter</fullName>
    </submittedName>
</protein>
<dbReference type="KEGG" id="faf:OE104_15060"/>
<evidence type="ECO:0000313" key="8">
    <source>
        <dbReference type="EMBL" id="WAA09801.1"/>
    </source>
</evidence>
<keyword evidence="9" id="KW-1185">Reference proteome</keyword>
<feature type="transmembrane region" description="Helical" evidence="6">
    <location>
        <begin position="174"/>
        <end position="191"/>
    </location>
</feature>
<dbReference type="InterPro" id="IPR052524">
    <property type="entry name" value="MFS_Cyanate_Porter"/>
</dbReference>
<keyword evidence="3 6" id="KW-0812">Transmembrane</keyword>
<dbReference type="CDD" id="cd17339">
    <property type="entry name" value="MFS_NIMT_CynX_like"/>
    <property type="match status" value="1"/>
</dbReference>
<organism evidence="8 9">
    <name type="scientific">Fervidibacillus albus</name>
    <dbReference type="NCBI Taxonomy" id="2980026"/>
    <lineage>
        <taxon>Bacteria</taxon>
        <taxon>Bacillati</taxon>
        <taxon>Bacillota</taxon>
        <taxon>Bacilli</taxon>
        <taxon>Bacillales</taxon>
        <taxon>Bacillaceae</taxon>
        <taxon>Fervidibacillus</taxon>
    </lineage>
</organism>
<accession>A0A9E8LUL4</accession>
<feature type="transmembrane region" description="Helical" evidence="6">
    <location>
        <begin position="254"/>
        <end position="276"/>
    </location>
</feature>
<dbReference type="GO" id="GO:0022857">
    <property type="term" value="F:transmembrane transporter activity"/>
    <property type="evidence" value="ECO:0007669"/>
    <property type="project" value="InterPro"/>
</dbReference>